<comment type="caution">
    <text evidence="1">The sequence shown here is derived from an EMBL/GenBank/DDBJ whole genome shotgun (WGS) entry which is preliminary data.</text>
</comment>
<dbReference type="Proteomes" id="UP001500822">
    <property type="component" value="Unassembled WGS sequence"/>
</dbReference>
<organism evidence="1 2">
    <name type="scientific">Gordonia alkaliphila</name>
    <dbReference type="NCBI Taxonomy" id="1053547"/>
    <lineage>
        <taxon>Bacteria</taxon>
        <taxon>Bacillati</taxon>
        <taxon>Actinomycetota</taxon>
        <taxon>Actinomycetes</taxon>
        <taxon>Mycobacteriales</taxon>
        <taxon>Gordoniaceae</taxon>
        <taxon>Gordonia</taxon>
    </lineage>
</organism>
<reference evidence="2" key="1">
    <citation type="journal article" date="2019" name="Int. J. Syst. Evol. Microbiol.">
        <title>The Global Catalogue of Microorganisms (GCM) 10K type strain sequencing project: providing services to taxonomists for standard genome sequencing and annotation.</title>
        <authorList>
            <consortium name="The Broad Institute Genomics Platform"/>
            <consortium name="The Broad Institute Genome Sequencing Center for Infectious Disease"/>
            <person name="Wu L."/>
            <person name="Ma J."/>
        </authorList>
    </citation>
    <scope>NUCLEOTIDE SEQUENCE [LARGE SCALE GENOMIC DNA]</scope>
    <source>
        <strain evidence="2">JCM 18077</strain>
    </source>
</reference>
<keyword evidence="2" id="KW-1185">Reference proteome</keyword>
<evidence type="ECO:0000313" key="2">
    <source>
        <dbReference type="Proteomes" id="UP001500822"/>
    </source>
</evidence>
<accession>A0ABP8ZJC0</accession>
<sequence>MAGSGRVGQDPCDPIAWLTCHIAVRASAIGVEDLAEYVGPVLGVDGSPGDRDAEFDGSADGVSDEASRLVHGSCGGEKFVSEPSFSHPGPAYMLWSPALVPNLTYALSDTKSPYSWRHRSA</sequence>
<name>A0ABP8ZJC0_9ACTN</name>
<protein>
    <submittedName>
        <fullName evidence="1">Uncharacterized protein</fullName>
    </submittedName>
</protein>
<dbReference type="EMBL" id="BAABIE010000019">
    <property type="protein sequence ID" value="GAA4757771.1"/>
    <property type="molecule type" value="Genomic_DNA"/>
</dbReference>
<gene>
    <name evidence="1" type="ORF">GCM10023217_32570</name>
</gene>
<evidence type="ECO:0000313" key="1">
    <source>
        <dbReference type="EMBL" id="GAA4757771.1"/>
    </source>
</evidence>
<proteinExistence type="predicted"/>